<evidence type="ECO:0000313" key="4">
    <source>
        <dbReference type="EMBL" id="CAB4921303.1"/>
    </source>
</evidence>
<dbReference type="Pfam" id="PF00106">
    <property type="entry name" value="adh_short"/>
    <property type="match status" value="1"/>
</dbReference>
<dbReference type="AlphaFoldDB" id="A0A6J6TNP8"/>
<dbReference type="PRINTS" id="PR00081">
    <property type="entry name" value="GDHRDH"/>
</dbReference>
<dbReference type="EMBL" id="CAFBOS010000224">
    <property type="protein sequence ID" value="CAB5019656.1"/>
    <property type="molecule type" value="Genomic_DNA"/>
</dbReference>
<dbReference type="PANTHER" id="PTHR43157:SF31">
    <property type="entry name" value="PHOSPHATIDYLINOSITOL-GLYCAN BIOSYNTHESIS CLASS F PROTEIN"/>
    <property type="match status" value="1"/>
</dbReference>
<dbReference type="EMBL" id="CAFABA010000204">
    <property type="protein sequence ID" value="CAB4836613.1"/>
    <property type="molecule type" value="Genomic_DNA"/>
</dbReference>
<evidence type="ECO:0000256" key="1">
    <source>
        <dbReference type="ARBA" id="ARBA00023002"/>
    </source>
</evidence>
<sequence length="322" mass="34601">MTLGFDTATDDVIAGLDRRDAVVVITGASTGIGLETARALASIGATVVLAGRNAEKHRGAIDKIRVRHPDANVSHVELDLTSLASAREAAHAIREAHPAIDLLINNAGVMYTPFERTAEGFELQFGTNHLGHFVFTNHLLAAVVAGAPARIINLSSGGHGSSDIIWDDPNYRDRPYDKFESYGQAKTANILFTVELERRLAPLGVQSFAVHPGMIVTELGRYMTRDDMKLLRSRIAESVVSSGAPATYKSIEQGAATTVWAATAAELQGHGGTYLADCAICTTHAPWARDPESARRLWALSEELVGETFEEQPSSIGAEESR</sequence>
<dbReference type="EMBL" id="CAFBMH010000091">
    <property type="protein sequence ID" value="CAB4921303.1"/>
    <property type="molecule type" value="Genomic_DNA"/>
</dbReference>
<accession>A0A6J6TNP8</accession>
<evidence type="ECO:0000313" key="5">
    <source>
        <dbReference type="EMBL" id="CAB5019656.1"/>
    </source>
</evidence>
<evidence type="ECO:0000313" key="2">
    <source>
        <dbReference type="EMBL" id="CAB4748414.1"/>
    </source>
</evidence>
<dbReference type="PANTHER" id="PTHR43157">
    <property type="entry name" value="PHOSPHATIDYLINOSITOL-GLYCAN BIOSYNTHESIS CLASS F PROTEIN-RELATED"/>
    <property type="match status" value="1"/>
</dbReference>
<organism evidence="2">
    <name type="scientific">freshwater metagenome</name>
    <dbReference type="NCBI Taxonomy" id="449393"/>
    <lineage>
        <taxon>unclassified sequences</taxon>
        <taxon>metagenomes</taxon>
        <taxon>ecological metagenomes</taxon>
    </lineage>
</organism>
<dbReference type="Gene3D" id="3.40.50.720">
    <property type="entry name" value="NAD(P)-binding Rossmann-like Domain"/>
    <property type="match status" value="1"/>
</dbReference>
<name>A0A6J6TNP8_9ZZZZ</name>
<reference evidence="2" key="1">
    <citation type="submission" date="2020-05" db="EMBL/GenBank/DDBJ databases">
        <authorList>
            <person name="Chiriac C."/>
            <person name="Salcher M."/>
            <person name="Ghai R."/>
            <person name="Kavagutti S V."/>
        </authorList>
    </citation>
    <scope>NUCLEOTIDE SEQUENCE</scope>
</reference>
<evidence type="ECO:0000313" key="3">
    <source>
        <dbReference type="EMBL" id="CAB4836613.1"/>
    </source>
</evidence>
<dbReference type="SUPFAM" id="SSF51735">
    <property type="entry name" value="NAD(P)-binding Rossmann-fold domains"/>
    <property type="match status" value="1"/>
</dbReference>
<dbReference type="CDD" id="cd05327">
    <property type="entry name" value="retinol-DH_like_SDR_c_like"/>
    <property type="match status" value="1"/>
</dbReference>
<dbReference type="PRINTS" id="PR00080">
    <property type="entry name" value="SDRFAMILY"/>
</dbReference>
<dbReference type="EMBL" id="CAEZYR010000057">
    <property type="protein sequence ID" value="CAB4748414.1"/>
    <property type="molecule type" value="Genomic_DNA"/>
</dbReference>
<gene>
    <name evidence="2" type="ORF">UFOPK2754_01657</name>
    <name evidence="3" type="ORF">UFOPK3139_03057</name>
    <name evidence="4" type="ORF">UFOPK3543_02100</name>
    <name evidence="5" type="ORF">UFOPK3967_02680</name>
</gene>
<keyword evidence="1" id="KW-0560">Oxidoreductase</keyword>
<proteinExistence type="predicted"/>
<protein>
    <submittedName>
        <fullName evidence="2">Unannotated protein</fullName>
    </submittedName>
</protein>
<dbReference type="GO" id="GO:0016491">
    <property type="term" value="F:oxidoreductase activity"/>
    <property type="evidence" value="ECO:0007669"/>
    <property type="project" value="UniProtKB-KW"/>
</dbReference>
<dbReference type="InterPro" id="IPR002347">
    <property type="entry name" value="SDR_fam"/>
</dbReference>
<dbReference type="InterPro" id="IPR036291">
    <property type="entry name" value="NAD(P)-bd_dom_sf"/>
</dbReference>